<dbReference type="Proteomes" id="UP000507245">
    <property type="component" value="Unassembled WGS sequence"/>
</dbReference>
<evidence type="ECO:0000313" key="4">
    <source>
        <dbReference type="Proteomes" id="UP000507245"/>
    </source>
</evidence>
<evidence type="ECO:0000313" key="2">
    <source>
        <dbReference type="EMBL" id="CAB4318414.1"/>
    </source>
</evidence>
<accession>A0A6J5Y4P2</accession>
<proteinExistence type="predicted"/>
<organism evidence="2 4">
    <name type="scientific">Prunus armeniaca</name>
    <name type="common">Apricot</name>
    <name type="synonym">Armeniaca vulgaris</name>
    <dbReference type="NCBI Taxonomy" id="36596"/>
    <lineage>
        <taxon>Eukaryota</taxon>
        <taxon>Viridiplantae</taxon>
        <taxon>Streptophyta</taxon>
        <taxon>Embryophyta</taxon>
        <taxon>Tracheophyta</taxon>
        <taxon>Spermatophyta</taxon>
        <taxon>Magnoliopsida</taxon>
        <taxon>eudicotyledons</taxon>
        <taxon>Gunneridae</taxon>
        <taxon>Pentapetalae</taxon>
        <taxon>rosids</taxon>
        <taxon>fabids</taxon>
        <taxon>Rosales</taxon>
        <taxon>Rosaceae</taxon>
        <taxon>Amygdaloideae</taxon>
        <taxon>Amygdaleae</taxon>
        <taxon>Prunus</taxon>
    </lineage>
</organism>
<evidence type="ECO:0000313" key="3">
    <source>
        <dbReference type="Proteomes" id="UP000507222"/>
    </source>
</evidence>
<dbReference type="AlphaFoldDB" id="A0A6J5Y4P2"/>
<name>A0A6J5Y4P2_PRUAR</name>
<evidence type="ECO:0000313" key="1">
    <source>
        <dbReference type="EMBL" id="CAB4288045.1"/>
    </source>
</evidence>
<dbReference type="EMBL" id="CAEKDK010000007">
    <property type="protein sequence ID" value="CAB4288045.1"/>
    <property type="molecule type" value="Genomic_DNA"/>
</dbReference>
<reference evidence="2 3" key="2">
    <citation type="submission" date="2020-05" db="EMBL/GenBank/DDBJ databases">
        <authorList>
            <person name="Campoy J."/>
            <person name="Schneeberger K."/>
            <person name="Spophaly S."/>
        </authorList>
    </citation>
    <scope>NUCLEOTIDE SEQUENCE [LARGE SCALE GENOMIC DNA]</scope>
    <source>
        <strain evidence="2">PruArmRojPasFocal</strain>
    </source>
</reference>
<dbReference type="Proteomes" id="UP000507222">
    <property type="component" value="Unassembled WGS sequence"/>
</dbReference>
<protein>
    <submittedName>
        <fullName evidence="2">Uncharacterized protein</fullName>
    </submittedName>
</protein>
<keyword evidence="4" id="KW-1185">Reference proteome</keyword>
<gene>
    <name evidence="1" type="ORF">CURHAP_LOCUS46128</name>
    <name evidence="2" type="ORF">ORAREDHAP_LOCUS45470</name>
</gene>
<reference evidence="4" key="1">
    <citation type="journal article" date="2020" name="Genome Biol.">
        <title>Gamete binning: chromosome-level and haplotype-resolved genome assembly enabled by high-throughput single-cell sequencing of gamete genomes.</title>
        <authorList>
            <person name="Campoy J.A."/>
            <person name="Sun H."/>
            <person name="Goel M."/>
            <person name="Jiao W.-B."/>
            <person name="Folz-Donahue K."/>
            <person name="Wang N."/>
            <person name="Rubio M."/>
            <person name="Liu C."/>
            <person name="Kukat C."/>
            <person name="Ruiz D."/>
            <person name="Huettel B."/>
            <person name="Schneeberger K."/>
        </authorList>
    </citation>
    <scope>NUCLEOTIDE SEQUENCE [LARGE SCALE GENOMIC DNA]</scope>
    <source>
        <strain evidence="4">cv. Rojo Pasion</strain>
    </source>
</reference>
<dbReference type="OrthoDB" id="10421808at2759"/>
<dbReference type="EMBL" id="CAEKKB010000007">
    <property type="protein sequence ID" value="CAB4318414.1"/>
    <property type="molecule type" value="Genomic_DNA"/>
</dbReference>
<sequence>MGKQQASIDGVQKRHKLNPDKDVRIGGESMNIIGYELNYDPSQIYLAGKIYFKDGKERKARFFKFENSQEELAKKIFTRTSNLTYHKGFLKPYFVSYYEPQDIWILCYPQFDQLLGEMMDEDFVMPMRTEISHILSPWWCDAIRYCTFIEKLEKHPLLMTSKERMQSFFEIRVSVNESKLKRILDGRAFHEYRKWNNKIEDMAPFKKIYEDPNNKYDGDCVWDLLEFLKDVYLDCREQTFEAVDAEVERLYPSFLNQIHTIS</sequence>